<dbReference type="Proteomes" id="UP000268350">
    <property type="component" value="Unassembled WGS sequence"/>
</dbReference>
<evidence type="ECO:0000313" key="1">
    <source>
        <dbReference type="EMBL" id="SPP78395.1"/>
    </source>
</evidence>
<reference evidence="2" key="1">
    <citation type="submission" date="2018-01" db="EMBL/GenBank/DDBJ databases">
        <authorList>
            <person name="Alioto T."/>
            <person name="Alioto T."/>
        </authorList>
    </citation>
    <scope>NUCLEOTIDE SEQUENCE [LARGE SCALE GENOMIC DNA]</scope>
</reference>
<sequence length="132" mass="14471">MRHTLHTPSNKQQPTSSSSCSCTNIQWSSTMCNSRWCKSKLGQQPRATTVARPEATPLRSCSITFSLQPPASICIVQPSLDRGSRAQLIQFQHRHDSSRSPGPSFSSSSIHSLSLSLYSISIWDLLGSAPLQ</sequence>
<evidence type="ECO:0000313" key="2">
    <source>
        <dbReference type="Proteomes" id="UP000268350"/>
    </source>
</evidence>
<name>A0A3B0J921_DROGU</name>
<dbReference type="AlphaFoldDB" id="A0A3B0J921"/>
<dbReference type="PROSITE" id="PS51257">
    <property type="entry name" value="PROKAR_LIPOPROTEIN"/>
    <property type="match status" value="1"/>
</dbReference>
<gene>
    <name evidence="1" type="ORF">DGUA_6G011037</name>
</gene>
<keyword evidence="2" id="KW-1185">Reference proteome</keyword>
<accession>A0A3B0J921</accession>
<dbReference type="EMBL" id="OUUW01000003">
    <property type="protein sequence ID" value="SPP78395.1"/>
    <property type="molecule type" value="Genomic_DNA"/>
</dbReference>
<organism evidence="1 2">
    <name type="scientific">Drosophila guanche</name>
    <name type="common">Fruit fly</name>
    <dbReference type="NCBI Taxonomy" id="7266"/>
    <lineage>
        <taxon>Eukaryota</taxon>
        <taxon>Metazoa</taxon>
        <taxon>Ecdysozoa</taxon>
        <taxon>Arthropoda</taxon>
        <taxon>Hexapoda</taxon>
        <taxon>Insecta</taxon>
        <taxon>Pterygota</taxon>
        <taxon>Neoptera</taxon>
        <taxon>Endopterygota</taxon>
        <taxon>Diptera</taxon>
        <taxon>Brachycera</taxon>
        <taxon>Muscomorpha</taxon>
        <taxon>Ephydroidea</taxon>
        <taxon>Drosophilidae</taxon>
        <taxon>Drosophila</taxon>
        <taxon>Sophophora</taxon>
    </lineage>
</organism>
<proteinExistence type="predicted"/>
<protein>
    <submittedName>
        <fullName evidence="1">Uncharacterized protein</fullName>
    </submittedName>
</protein>